<evidence type="ECO:0000313" key="17">
    <source>
        <dbReference type="EMBL" id="QEA15512.1"/>
    </source>
</evidence>
<dbReference type="KEGG" id="ngf:FRF71_04830"/>
<keyword evidence="18" id="KW-1185">Reference proteome</keyword>
<comment type="similarity">
    <text evidence="2">Belongs to the FMO family.</text>
</comment>
<dbReference type="FunFam" id="3.50.50.60:FF:000023">
    <property type="entry name" value="Dimethylaniline monooxygenase [N-oxide-forming]"/>
    <property type="match status" value="1"/>
</dbReference>
<dbReference type="InterPro" id="IPR036188">
    <property type="entry name" value="FAD/NAD-bd_sf"/>
</dbReference>
<evidence type="ECO:0000256" key="11">
    <source>
        <dbReference type="ARBA" id="ARBA00051354"/>
    </source>
</evidence>
<keyword evidence="6" id="KW-0560">Oxidoreductase</keyword>
<dbReference type="PIRSF" id="PIRSF000332">
    <property type="entry name" value="FMO"/>
    <property type="match status" value="1"/>
</dbReference>
<evidence type="ECO:0000313" key="18">
    <source>
        <dbReference type="Proteomes" id="UP000321172"/>
    </source>
</evidence>
<dbReference type="EC" id="1.14.13.148" evidence="7"/>
<keyword evidence="5" id="KW-0521">NADP</keyword>
<evidence type="ECO:0000256" key="5">
    <source>
        <dbReference type="ARBA" id="ARBA00022857"/>
    </source>
</evidence>
<dbReference type="GO" id="GO:0034899">
    <property type="term" value="F:trimethylamine monooxygenase activity"/>
    <property type="evidence" value="ECO:0007669"/>
    <property type="project" value="UniProtKB-EC"/>
</dbReference>
<evidence type="ECO:0000256" key="10">
    <source>
        <dbReference type="ARBA" id="ARBA00050583"/>
    </source>
</evidence>
<comment type="catalytic activity">
    <reaction evidence="14">
        <text>2 bromide + 4-hydroxybenzoate + 2 NADPH + 2 O2 + 5 H(+) = 2,4-dibromophenol + CO2 + 2 NADP(+) + 4 H2O</text>
        <dbReference type="Rhea" id="RHEA:56348"/>
        <dbReference type="ChEBI" id="CHEBI:15377"/>
        <dbReference type="ChEBI" id="CHEBI:15378"/>
        <dbReference type="ChEBI" id="CHEBI:15379"/>
        <dbReference type="ChEBI" id="CHEBI:15858"/>
        <dbReference type="ChEBI" id="CHEBI:16526"/>
        <dbReference type="ChEBI" id="CHEBI:17879"/>
        <dbReference type="ChEBI" id="CHEBI:34238"/>
        <dbReference type="ChEBI" id="CHEBI:57783"/>
        <dbReference type="ChEBI" id="CHEBI:58349"/>
        <dbReference type="EC" id="1.14.19.55"/>
    </reaction>
    <physiologicalReaction direction="left-to-right" evidence="14">
        <dbReference type="Rhea" id="RHEA:56349"/>
    </physiologicalReaction>
</comment>
<dbReference type="Pfam" id="PF00743">
    <property type="entry name" value="FMO-like"/>
    <property type="match status" value="1"/>
</dbReference>
<protein>
    <recommendedName>
        <fullName evidence="16">4-hydroxybenzoate brominase (decarboxylating)</fullName>
        <ecNumber evidence="7">1.14.13.148</ecNumber>
        <ecNumber evidence="15">1.14.19.55</ecNumber>
    </recommendedName>
    <alternativeName>
        <fullName evidence="8">Trimethylamine monooxygenase</fullName>
    </alternativeName>
</protein>
<evidence type="ECO:0000256" key="1">
    <source>
        <dbReference type="ARBA" id="ARBA00001974"/>
    </source>
</evidence>
<dbReference type="SUPFAM" id="SSF51905">
    <property type="entry name" value="FAD/NAD(P)-binding domain"/>
    <property type="match status" value="1"/>
</dbReference>
<evidence type="ECO:0000256" key="3">
    <source>
        <dbReference type="ARBA" id="ARBA00022630"/>
    </source>
</evidence>
<proteinExistence type="inferred from homology"/>
<dbReference type="OrthoDB" id="312624at2"/>
<keyword evidence="3" id="KW-0285">Flavoprotein</keyword>
<evidence type="ECO:0000256" key="2">
    <source>
        <dbReference type="ARBA" id="ARBA00009183"/>
    </source>
</evidence>
<evidence type="ECO:0000256" key="7">
    <source>
        <dbReference type="ARBA" id="ARBA00034528"/>
    </source>
</evidence>
<evidence type="ECO:0000256" key="13">
    <source>
        <dbReference type="ARBA" id="ARBA00052183"/>
    </source>
</evidence>
<comment type="catalytic activity">
    <reaction evidence="12">
        <text>3,4-dihydroxybenzoate + bromide + NADPH + O2 + 2 H(+) = 3-bromo-4,5-dihydroxybenzoate + NADP(+) + 2 H2O</text>
        <dbReference type="Rhea" id="RHEA:56372"/>
        <dbReference type="ChEBI" id="CHEBI:15377"/>
        <dbReference type="ChEBI" id="CHEBI:15378"/>
        <dbReference type="ChEBI" id="CHEBI:15379"/>
        <dbReference type="ChEBI" id="CHEBI:15858"/>
        <dbReference type="ChEBI" id="CHEBI:36241"/>
        <dbReference type="ChEBI" id="CHEBI:57783"/>
        <dbReference type="ChEBI" id="CHEBI:58349"/>
        <dbReference type="ChEBI" id="CHEBI:140211"/>
    </reaction>
    <physiologicalReaction direction="left-to-right" evidence="12">
        <dbReference type="Rhea" id="RHEA:56373"/>
    </physiologicalReaction>
</comment>
<dbReference type="RefSeq" id="WP_147089490.1">
    <property type="nucleotide sequence ID" value="NZ_BAABJD010000001.1"/>
</dbReference>
<comment type="catalytic activity">
    <reaction evidence="13">
        <text>3,4-dihydroxybenzoate + 2 bromide + 2 NADPH + 2 O2 + 5 H(+) = 3,5-dibromobenzene-1,2-diol + CO2 + 2 NADP(+) + 4 H2O</text>
        <dbReference type="Rhea" id="RHEA:56368"/>
        <dbReference type="ChEBI" id="CHEBI:15377"/>
        <dbReference type="ChEBI" id="CHEBI:15378"/>
        <dbReference type="ChEBI" id="CHEBI:15379"/>
        <dbReference type="ChEBI" id="CHEBI:15858"/>
        <dbReference type="ChEBI" id="CHEBI:16526"/>
        <dbReference type="ChEBI" id="CHEBI:36241"/>
        <dbReference type="ChEBI" id="CHEBI:57783"/>
        <dbReference type="ChEBI" id="CHEBI:58349"/>
        <dbReference type="ChEBI" id="CHEBI:140214"/>
        <dbReference type="EC" id="1.14.19.55"/>
    </reaction>
    <physiologicalReaction direction="left-to-right" evidence="13">
        <dbReference type="Rhea" id="RHEA:56369"/>
    </physiologicalReaction>
</comment>
<evidence type="ECO:0000256" key="12">
    <source>
        <dbReference type="ARBA" id="ARBA00051726"/>
    </source>
</evidence>
<evidence type="ECO:0000256" key="15">
    <source>
        <dbReference type="ARBA" id="ARBA00066870"/>
    </source>
</evidence>
<dbReference type="EC" id="1.14.19.55" evidence="15"/>
<dbReference type="InterPro" id="IPR000960">
    <property type="entry name" value="Flavin_mOase"/>
</dbReference>
<dbReference type="Proteomes" id="UP000321172">
    <property type="component" value="Chromosome"/>
</dbReference>
<evidence type="ECO:0000256" key="16">
    <source>
        <dbReference type="ARBA" id="ARBA00069832"/>
    </source>
</evidence>
<reference evidence="17 18" key="1">
    <citation type="journal article" date="2013" name="J. Microbiol. Biotechnol.">
        <title>Novosphingobium ginsenosidimutans sp. nov., with the ability to convert ginsenoside.</title>
        <authorList>
            <person name="Kim J.K."/>
            <person name="He D."/>
            <person name="Liu Q.M."/>
            <person name="Park H.Y."/>
            <person name="Jung M.S."/>
            <person name="Yoon M.H."/>
            <person name="Kim S.C."/>
            <person name="Im W.T."/>
        </authorList>
    </citation>
    <scope>NUCLEOTIDE SEQUENCE [LARGE SCALE GENOMIC DNA]</scope>
    <source>
        <strain evidence="17 18">FW-6</strain>
    </source>
</reference>
<organism evidence="17 18">
    <name type="scientific">Novosphingobium ginsenosidimutans</name>
    <dbReference type="NCBI Taxonomy" id="1176536"/>
    <lineage>
        <taxon>Bacteria</taxon>
        <taxon>Pseudomonadati</taxon>
        <taxon>Pseudomonadota</taxon>
        <taxon>Alphaproteobacteria</taxon>
        <taxon>Sphingomonadales</taxon>
        <taxon>Sphingomonadaceae</taxon>
        <taxon>Novosphingobium</taxon>
    </lineage>
</organism>
<evidence type="ECO:0000256" key="14">
    <source>
        <dbReference type="ARBA" id="ARBA00052260"/>
    </source>
</evidence>
<gene>
    <name evidence="17" type="ORF">FRF71_04830</name>
</gene>
<comment type="catalytic activity">
    <reaction evidence="9">
        <text>3-bromo-4-hydroxybenzoate + bromide + NADPH + O2 + 3 H(+) = 2,4-dibromophenol + CO2 + NADP(+) + 2 H2O</text>
        <dbReference type="Rhea" id="RHEA:56356"/>
        <dbReference type="ChEBI" id="CHEBI:15377"/>
        <dbReference type="ChEBI" id="CHEBI:15378"/>
        <dbReference type="ChEBI" id="CHEBI:15379"/>
        <dbReference type="ChEBI" id="CHEBI:15858"/>
        <dbReference type="ChEBI" id="CHEBI:16526"/>
        <dbReference type="ChEBI" id="CHEBI:34238"/>
        <dbReference type="ChEBI" id="CHEBI:57783"/>
        <dbReference type="ChEBI" id="CHEBI:58349"/>
        <dbReference type="ChEBI" id="CHEBI:140203"/>
    </reaction>
    <physiologicalReaction direction="left-to-right" evidence="9">
        <dbReference type="Rhea" id="RHEA:56357"/>
    </physiologicalReaction>
</comment>
<dbReference type="InterPro" id="IPR036291">
    <property type="entry name" value="NAD(P)-bd_dom_sf"/>
</dbReference>
<comment type="catalytic activity">
    <reaction evidence="11">
        <text>bromide + 4-hydroxybenzoate + NADPH + O2 + 2 H(+) = 3-bromo-4-hydroxybenzoate + NADP(+) + 2 H2O</text>
        <dbReference type="Rhea" id="RHEA:56352"/>
        <dbReference type="ChEBI" id="CHEBI:15377"/>
        <dbReference type="ChEBI" id="CHEBI:15378"/>
        <dbReference type="ChEBI" id="CHEBI:15379"/>
        <dbReference type="ChEBI" id="CHEBI:15858"/>
        <dbReference type="ChEBI" id="CHEBI:17879"/>
        <dbReference type="ChEBI" id="CHEBI:57783"/>
        <dbReference type="ChEBI" id="CHEBI:58349"/>
        <dbReference type="ChEBI" id="CHEBI:140203"/>
    </reaction>
    <physiologicalReaction direction="left-to-right" evidence="11">
        <dbReference type="Rhea" id="RHEA:56353"/>
    </physiologicalReaction>
</comment>
<dbReference type="PRINTS" id="PR00370">
    <property type="entry name" value="FMOXYGENASE"/>
</dbReference>
<evidence type="ECO:0000256" key="4">
    <source>
        <dbReference type="ARBA" id="ARBA00022827"/>
    </source>
</evidence>
<evidence type="ECO:0000256" key="8">
    <source>
        <dbReference type="ARBA" id="ARBA00035159"/>
    </source>
</evidence>
<evidence type="ECO:0000256" key="9">
    <source>
        <dbReference type="ARBA" id="ARBA00050194"/>
    </source>
</evidence>
<comment type="catalytic activity">
    <reaction evidence="10">
        <text>3-bromo-4,5-dihydroxybenzoate + bromide + NADPH + O2 + 3 H(+) = 3,5-dibromobenzene-1,2-diol + CO2 + NADP(+) + 2 H2O</text>
        <dbReference type="Rhea" id="RHEA:56376"/>
        <dbReference type="ChEBI" id="CHEBI:15377"/>
        <dbReference type="ChEBI" id="CHEBI:15378"/>
        <dbReference type="ChEBI" id="CHEBI:15379"/>
        <dbReference type="ChEBI" id="CHEBI:15858"/>
        <dbReference type="ChEBI" id="CHEBI:16526"/>
        <dbReference type="ChEBI" id="CHEBI:57783"/>
        <dbReference type="ChEBI" id="CHEBI:58349"/>
        <dbReference type="ChEBI" id="CHEBI:140211"/>
        <dbReference type="ChEBI" id="CHEBI:140214"/>
    </reaction>
    <physiologicalReaction direction="left-to-right" evidence="10">
        <dbReference type="Rhea" id="RHEA:56377"/>
    </physiologicalReaction>
</comment>
<dbReference type="InterPro" id="IPR050346">
    <property type="entry name" value="FMO-like"/>
</dbReference>
<dbReference type="GO" id="GO:0050661">
    <property type="term" value="F:NADP binding"/>
    <property type="evidence" value="ECO:0007669"/>
    <property type="project" value="InterPro"/>
</dbReference>
<comment type="cofactor">
    <cofactor evidence="1">
        <name>FAD</name>
        <dbReference type="ChEBI" id="CHEBI:57692"/>
    </cofactor>
</comment>
<name>A0A5B8S3B5_9SPHN</name>
<dbReference type="PANTHER" id="PTHR23023">
    <property type="entry name" value="DIMETHYLANILINE MONOOXYGENASE"/>
    <property type="match status" value="1"/>
</dbReference>
<dbReference type="GO" id="GO:0004499">
    <property type="term" value="F:N,N-dimethylaniline monooxygenase activity"/>
    <property type="evidence" value="ECO:0007669"/>
    <property type="project" value="InterPro"/>
</dbReference>
<dbReference type="GO" id="GO:0050660">
    <property type="term" value="F:flavin adenine dinucleotide binding"/>
    <property type="evidence" value="ECO:0007669"/>
    <property type="project" value="InterPro"/>
</dbReference>
<sequence length="457" mass="51480">MAEARALPRVCIIGAGCSGFTTAKRLQDYGIPFDVYEASDDIGGTWYYNNPNGMSACYQSLHIDTSKWRLAFEDYPVPAEWPDYPHHSLLLQYFHDYVDHFDLRRHIRFNTRVESAERMAEGGWRITLSTGEMMHYDALCVANGHHWAARIPEYPGHFDGAQLHSHNYRTPFEPVDCIGKRVLVVGLGNSAMDIASELSQRPMAGRLFVSARRGVWIFPKYLGGQPIDKNPAPAWMPKAMRQWLGGKMIRKAVGKMSDYGLPEPEIEPFESHGTVSGEFLLRAGSGDIVVRPGIERLDGDGVVFTDGTREQIDVIIWATGYDISFPFFKDPAFTADSDNRPPPLYKRIMKPGVPDLFYMGLAQPLPTLVNFAEQQSKLVGAYLAGQYLPPGPAEMERIIKDDEDYYTGHYYAARRHTIQLDFDHYVRALKKELERGAKRASAAGNALPVHSRQMETA</sequence>
<dbReference type="SUPFAM" id="SSF51735">
    <property type="entry name" value="NAD(P)-binding Rossmann-fold domains"/>
    <property type="match status" value="1"/>
</dbReference>
<dbReference type="AlphaFoldDB" id="A0A5B8S3B5"/>
<evidence type="ECO:0000256" key="6">
    <source>
        <dbReference type="ARBA" id="ARBA00023002"/>
    </source>
</evidence>
<dbReference type="EMBL" id="CP042345">
    <property type="protein sequence ID" value="QEA15512.1"/>
    <property type="molecule type" value="Genomic_DNA"/>
</dbReference>
<dbReference type="InterPro" id="IPR020946">
    <property type="entry name" value="Flavin_mOase-like"/>
</dbReference>
<accession>A0A5B8S3B5</accession>
<dbReference type="Gene3D" id="3.50.50.60">
    <property type="entry name" value="FAD/NAD(P)-binding domain"/>
    <property type="match status" value="1"/>
</dbReference>
<keyword evidence="4" id="KW-0274">FAD</keyword>